<dbReference type="EMBL" id="CVRI01000018">
    <property type="protein sequence ID" value="CRK90371.1"/>
    <property type="molecule type" value="Genomic_DNA"/>
</dbReference>
<dbReference type="Pfam" id="PF00004">
    <property type="entry name" value="AAA"/>
    <property type="match status" value="2"/>
</dbReference>
<dbReference type="Gene3D" id="3.40.50.300">
    <property type="entry name" value="P-loop containing nucleotide triphosphate hydrolases"/>
    <property type="match status" value="2"/>
</dbReference>
<evidence type="ECO:0000313" key="2">
    <source>
        <dbReference type="EMBL" id="CRK90371.1"/>
    </source>
</evidence>
<feature type="domain" description="AAA+ ATPase" evidence="1">
    <location>
        <begin position="621"/>
        <end position="732"/>
    </location>
</feature>
<dbReference type="OrthoDB" id="2187at2759"/>
<dbReference type="Proteomes" id="UP000183832">
    <property type="component" value="Unassembled WGS sequence"/>
</dbReference>
<dbReference type="AlphaFoldDB" id="A0A1J1HQW8"/>
<gene>
    <name evidence="2" type="ORF">CLUMA_CG004031</name>
</gene>
<dbReference type="InterPro" id="IPR003593">
    <property type="entry name" value="AAA+_ATPase"/>
</dbReference>
<evidence type="ECO:0000259" key="1">
    <source>
        <dbReference type="SMART" id="SM00382"/>
    </source>
</evidence>
<dbReference type="GO" id="GO:0005778">
    <property type="term" value="C:peroxisomal membrane"/>
    <property type="evidence" value="ECO:0007669"/>
    <property type="project" value="TreeGrafter"/>
</dbReference>
<keyword evidence="3" id="KW-1185">Reference proteome</keyword>
<accession>A0A1J1HQW8</accession>
<dbReference type="GO" id="GO:0005829">
    <property type="term" value="C:cytosol"/>
    <property type="evidence" value="ECO:0007669"/>
    <property type="project" value="TreeGrafter"/>
</dbReference>
<dbReference type="GO" id="GO:0005524">
    <property type="term" value="F:ATP binding"/>
    <property type="evidence" value="ECO:0007669"/>
    <property type="project" value="InterPro"/>
</dbReference>
<dbReference type="Gene3D" id="1.10.8.60">
    <property type="match status" value="1"/>
</dbReference>
<proteinExistence type="predicted"/>
<organism evidence="2 3">
    <name type="scientific">Clunio marinus</name>
    <dbReference type="NCBI Taxonomy" id="568069"/>
    <lineage>
        <taxon>Eukaryota</taxon>
        <taxon>Metazoa</taxon>
        <taxon>Ecdysozoa</taxon>
        <taxon>Arthropoda</taxon>
        <taxon>Hexapoda</taxon>
        <taxon>Insecta</taxon>
        <taxon>Pterygota</taxon>
        <taxon>Neoptera</taxon>
        <taxon>Endopterygota</taxon>
        <taxon>Diptera</taxon>
        <taxon>Nematocera</taxon>
        <taxon>Chironomoidea</taxon>
        <taxon>Chironomidae</taxon>
        <taxon>Clunio</taxon>
    </lineage>
</organism>
<dbReference type="InterPro" id="IPR027417">
    <property type="entry name" value="P-loop_NTPase"/>
</dbReference>
<name>A0A1J1HQW8_9DIPT</name>
<dbReference type="GO" id="GO:0016887">
    <property type="term" value="F:ATP hydrolysis activity"/>
    <property type="evidence" value="ECO:0007669"/>
    <property type="project" value="InterPro"/>
</dbReference>
<dbReference type="PANTHER" id="PTHR23077:SF9">
    <property type="entry name" value="PEROXISOMAL ATPASE PEX6"/>
    <property type="match status" value="1"/>
</dbReference>
<dbReference type="PANTHER" id="PTHR23077">
    <property type="entry name" value="AAA-FAMILY ATPASE"/>
    <property type="match status" value="1"/>
</dbReference>
<sequence>MTQQSAYLKTLLYVCKLRYPRFPSHYFPVYLIAKFVQEFQFRFHIRQLNFQLRSIPNRYFDFLCRNHEIQSDHTIFINQKVFDYYIYQKDVNFLNLTVSDATKKSKKLSAAEKVVKKILDSPENSSKSNKVLAVYQVFPLDGIPINKIFIKENSFWNFMDRYKLSSDHEQVYVNMSMLAATQKLPTISTKANIFLVNSPYDVSSTFVDDVLSEYFKKPRLLYRNHTYRLDLTEDELGNFIFCENFELITKLKRIYFKCVHLESRGSSFDLAGIVVRNLTSLHQMTTINYQVPKVTFGDHFITNYPSGLNNVYESLKSSLMPFVASSEASKSMLKARKIFPIIQLMGERGSGKRKVLQSVADSLGIHLHFAECCDIVTSIPTQTEQKILYTLHRATNCQPVILCFNDFEFFGKNNEGHEDDRVINFFRVELEKLFTKHNFDNPIIIVALVNSNQPLKSKKISGLFLETIAIHPMEKEERFRSLLWYHQREYFDRLCYAIKIGKIENYININIFKYVDQKDLQILRSIAEQTQGFILGDLRVLYQKSIDDFSDDPRNFQLNEDTFKKQLAEIKKCFSDSIGTPEIPRVKWDDIGGLANLKTEIQNSIGLPLRYSHLIMRKNLKRSGILLFGPPGTGKTLIAKAVATECNLSFLSVQGPELLNMYVGQSEQNVREVFAKARASAPCVVFLDELDSLAPNRGVAGDSELVVKALTKKFQLKKDLTTKKIAELIQPDVTGADLYSICSNAWLSAVRKQVKKYEDEKCNDDDMIADKIHVGLEDFKKSLTQFVSSLNQVDMEYFHKLQSSFG</sequence>
<dbReference type="GO" id="GO:0016558">
    <property type="term" value="P:protein import into peroxisome matrix"/>
    <property type="evidence" value="ECO:0007669"/>
    <property type="project" value="TreeGrafter"/>
</dbReference>
<dbReference type="STRING" id="568069.A0A1J1HQW8"/>
<dbReference type="InterPro" id="IPR003959">
    <property type="entry name" value="ATPase_AAA_core"/>
</dbReference>
<dbReference type="InterPro" id="IPR050168">
    <property type="entry name" value="AAA_ATPase_domain"/>
</dbReference>
<dbReference type="SMART" id="SM00382">
    <property type="entry name" value="AAA"/>
    <property type="match status" value="1"/>
</dbReference>
<reference evidence="2 3" key="1">
    <citation type="submission" date="2015-04" db="EMBL/GenBank/DDBJ databases">
        <authorList>
            <person name="Syromyatnikov M.Y."/>
            <person name="Popov V.N."/>
        </authorList>
    </citation>
    <scope>NUCLEOTIDE SEQUENCE [LARGE SCALE GENOMIC DNA]</scope>
</reference>
<dbReference type="SUPFAM" id="SSF52540">
    <property type="entry name" value="P-loop containing nucleoside triphosphate hydrolases"/>
    <property type="match status" value="2"/>
</dbReference>
<protein>
    <submittedName>
        <fullName evidence="2">CLUMA_CG004031, isoform A</fullName>
    </submittedName>
</protein>
<evidence type="ECO:0000313" key="3">
    <source>
        <dbReference type="Proteomes" id="UP000183832"/>
    </source>
</evidence>